<evidence type="ECO:0000313" key="2">
    <source>
        <dbReference type="EMBL" id="CAG8973468.1"/>
    </source>
</evidence>
<evidence type="ECO:0000256" key="1">
    <source>
        <dbReference type="SAM" id="MobiDB-lite"/>
    </source>
</evidence>
<accession>A0A9N9PSE9</accession>
<keyword evidence="3" id="KW-1185">Reference proteome</keyword>
<feature type="compositionally biased region" description="Basic and acidic residues" evidence="1">
    <location>
        <begin position="79"/>
        <end position="88"/>
    </location>
</feature>
<name>A0A9N9PSE9_9HELO</name>
<dbReference type="AlphaFoldDB" id="A0A9N9PSE9"/>
<comment type="caution">
    <text evidence="2">The sequence shown here is derived from an EMBL/GenBank/DDBJ whole genome shotgun (WGS) entry which is preliminary data.</text>
</comment>
<feature type="compositionally biased region" description="Polar residues" evidence="1">
    <location>
        <begin position="63"/>
        <end position="78"/>
    </location>
</feature>
<feature type="compositionally biased region" description="Polar residues" evidence="1">
    <location>
        <begin position="1"/>
        <end position="53"/>
    </location>
</feature>
<proteinExistence type="predicted"/>
<organism evidence="2 3">
    <name type="scientific">Hymenoscyphus albidus</name>
    <dbReference type="NCBI Taxonomy" id="595503"/>
    <lineage>
        <taxon>Eukaryota</taxon>
        <taxon>Fungi</taxon>
        <taxon>Dikarya</taxon>
        <taxon>Ascomycota</taxon>
        <taxon>Pezizomycotina</taxon>
        <taxon>Leotiomycetes</taxon>
        <taxon>Helotiales</taxon>
        <taxon>Helotiaceae</taxon>
        <taxon>Hymenoscyphus</taxon>
    </lineage>
</organism>
<evidence type="ECO:0000313" key="3">
    <source>
        <dbReference type="Proteomes" id="UP000701801"/>
    </source>
</evidence>
<reference evidence="2" key="1">
    <citation type="submission" date="2021-07" db="EMBL/GenBank/DDBJ databases">
        <authorList>
            <person name="Durling M."/>
        </authorList>
    </citation>
    <scope>NUCLEOTIDE SEQUENCE</scope>
</reference>
<feature type="region of interest" description="Disordered" evidence="1">
    <location>
        <begin position="1"/>
        <end position="115"/>
    </location>
</feature>
<gene>
    <name evidence="2" type="ORF">HYALB_00011064</name>
</gene>
<dbReference type="Proteomes" id="UP000701801">
    <property type="component" value="Unassembled WGS sequence"/>
</dbReference>
<sequence>MVTVSQSSDTGSIRTQLSGTVVGSAQASPQDDSFPKISTDNVSIHNSPSSTSLARPVIKIAESTRTSSPPPCSLSSQHDCLRSKHPDDPQACPTVYDTPSEPVPGQVFVDDADKH</sequence>
<dbReference type="EMBL" id="CAJVRM010000070">
    <property type="protein sequence ID" value="CAG8973468.1"/>
    <property type="molecule type" value="Genomic_DNA"/>
</dbReference>
<protein>
    <submittedName>
        <fullName evidence="2">Uncharacterized protein</fullName>
    </submittedName>
</protein>